<proteinExistence type="predicted"/>
<evidence type="ECO:0000313" key="2">
    <source>
        <dbReference type="Proteomes" id="UP000837857"/>
    </source>
</evidence>
<organism evidence="1 2">
    <name type="scientific">Iphiclides podalirius</name>
    <name type="common">scarce swallowtail</name>
    <dbReference type="NCBI Taxonomy" id="110791"/>
    <lineage>
        <taxon>Eukaryota</taxon>
        <taxon>Metazoa</taxon>
        <taxon>Ecdysozoa</taxon>
        <taxon>Arthropoda</taxon>
        <taxon>Hexapoda</taxon>
        <taxon>Insecta</taxon>
        <taxon>Pterygota</taxon>
        <taxon>Neoptera</taxon>
        <taxon>Endopterygota</taxon>
        <taxon>Lepidoptera</taxon>
        <taxon>Glossata</taxon>
        <taxon>Ditrysia</taxon>
        <taxon>Papilionoidea</taxon>
        <taxon>Papilionidae</taxon>
        <taxon>Papilioninae</taxon>
        <taxon>Iphiclides</taxon>
    </lineage>
</organism>
<name>A0ABN8HTY5_9NEOP</name>
<reference evidence="1" key="1">
    <citation type="submission" date="2022-03" db="EMBL/GenBank/DDBJ databases">
        <authorList>
            <person name="Martin H S."/>
        </authorList>
    </citation>
    <scope>NUCLEOTIDE SEQUENCE</scope>
</reference>
<sequence length="206" mass="22207">MQAIDIGLSQRRRIRGGGVVCETGSSGRCLPWSHVLAVRIGSFLIRDEPTTLGAIPARLGRISIAIPLPPPPPPPPPRLYITQRPKTSTCDVTTVLNNDAAPCCTSPQWTVSGRRKTQIGIGLLSSQSPKKLTDSPAEASACVIDDILQRVADETVFVPLIFASPEEEGSTVDGRFDRAMARDCTLSVYAAPSRQPRYADGSRCFH</sequence>
<evidence type="ECO:0000313" key="1">
    <source>
        <dbReference type="EMBL" id="CAH2040025.1"/>
    </source>
</evidence>
<gene>
    <name evidence="1" type="ORF">IPOD504_LOCUS2213</name>
</gene>
<dbReference type="EMBL" id="OW152823">
    <property type="protein sequence ID" value="CAH2040025.1"/>
    <property type="molecule type" value="Genomic_DNA"/>
</dbReference>
<protein>
    <submittedName>
        <fullName evidence="1">Uncharacterized protein</fullName>
    </submittedName>
</protein>
<dbReference type="Proteomes" id="UP000837857">
    <property type="component" value="Chromosome 11"/>
</dbReference>
<feature type="non-terminal residue" evidence="1">
    <location>
        <position position="1"/>
    </location>
</feature>
<keyword evidence="2" id="KW-1185">Reference proteome</keyword>
<accession>A0ABN8HTY5</accession>